<feature type="region of interest" description="Disordered" evidence="1">
    <location>
        <begin position="43"/>
        <end position="202"/>
    </location>
</feature>
<gene>
    <name evidence="2" type="ORF">CUNI_LOCUS16612</name>
</gene>
<comment type="caution">
    <text evidence="2">The sequence shown here is derived from an EMBL/GenBank/DDBJ whole genome shotgun (WGS) entry which is preliminary data.</text>
</comment>
<keyword evidence="3" id="KW-1185">Reference proteome</keyword>
<name>A0A8S3ZN55_9EUPU</name>
<dbReference type="EMBL" id="CAJHNH020004445">
    <property type="protein sequence ID" value="CAG5131054.1"/>
    <property type="molecule type" value="Genomic_DNA"/>
</dbReference>
<feature type="non-terminal residue" evidence="2">
    <location>
        <position position="202"/>
    </location>
</feature>
<reference evidence="2" key="1">
    <citation type="submission" date="2021-04" db="EMBL/GenBank/DDBJ databases">
        <authorList>
            <consortium name="Molecular Ecology Group"/>
        </authorList>
    </citation>
    <scope>NUCLEOTIDE SEQUENCE</scope>
</reference>
<evidence type="ECO:0000313" key="2">
    <source>
        <dbReference type="EMBL" id="CAG5131054.1"/>
    </source>
</evidence>
<organism evidence="2 3">
    <name type="scientific">Candidula unifasciata</name>
    <dbReference type="NCBI Taxonomy" id="100452"/>
    <lineage>
        <taxon>Eukaryota</taxon>
        <taxon>Metazoa</taxon>
        <taxon>Spiralia</taxon>
        <taxon>Lophotrochozoa</taxon>
        <taxon>Mollusca</taxon>
        <taxon>Gastropoda</taxon>
        <taxon>Heterobranchia</taxon>
        <taxon>Euthyneura</taxon>
        <taxon>Panpulmonata</taxon>
        <taxon>Eupulmonata</taxon>
        <taxon>Stylommatophora</taxon>
        <taxon>Helicina</taxon>
        <taxon>Helicoidea</taxon>
        <taxon>Geomitridae</taxon>
        <taxon>Candidula</taxon>
    </lineage>
</organism>
<feature type="compositionally biased region" description="Basic and acidic residues" evidence="1">
    <location>
        <begin position="43"/>
        <end position="67"/>
    </location>
</feature>
<protein>
    <submittedName>
        <fullName evidence="2">Uncharacterized protein</fullName>
    </submittedName>
</protein>
<feature type="non-terminal residue" evidence="2">
    <location>
        <position position="1"/>
    </location>
</feature>
<evidence type="ECO:0000313" key="3">
    <source>
        <dbReference type="Proteomes" id="UP000678393"/>
    </source>
</evidence>
<proteinExistence type="predicted"/>
<accession>A0A8S3ZN55</accession>
<feature type="region of interest" description="Disordered" evidence="1">
    <location>
        <begin position="1"/>
        <end position="27"/>
    </location>
</feature>
<dbReference type="AlphaFoldDB" id="A0A8S3ZN55"/>
<evidence type="ECO:0000256" key="1">
    <source>
        <dbReference type="SAM" id="MobiDB-lite"/>
    </source>
</evidence>
<dbReference type="Proteomes" id="UP000678393">
    <property type="component" value="Unassembled WGS sequence"/>
</dbReference>
<feature type="compositionally biased region" description="Basic and acidic residues" evidence="1">
    <location>
        <begin position="145"/>
        <end position="163"/>
    </location>
</feature>
<feature type="compositionally biased region" description="Basic residues" evidence="1">
    <location>
        <begin position="114"/>
        <end position="123"/>
    </location>
</feature>
<sequence length="202" mass="22166">SKRKQSERPVTVLEPPDDPELEAGVAIGSTNDLVNVLEEIEKESKDTLPDQRKDLKRITSSEIRERFFANNPKKGKKKQEKPTPGAPPDVNPPISVVSDTAPVAEQPDPANKKEGKKKKKEKKSKGDAKKTPSGAKPAPVASDTSTEKSDVPKRKDSKKLEKEKKRKGSDRTGTTRPRGSVSKLAATTKKTRKKKPQETELG</sequence>